<dbReference type="EMBL" id="LR797032">
    <property type="protein sequence ID" value="CAB4183010.1"/>
    <property type="molecule type" value="Genomic_DNA"/>
</dbReference>
<name>A0A6J5SIY7_9CAUD</name>
<sequence length="129" mass="12678">MTTANELVRVGIPPSAALVIPSGTVAAVTATTSSTQATAVELAAGVNRITGSDGVKLPAANPGDQFSLINDTASTIKVWPPTGGAIQIPGTSFGSAVVNTAGSLTTYSNAVYTCVVGGAASLWSVNKSA</sequence>
<organism evidence="3">
    <name type="scientific">uncultured Caudovirales phage</name>
    <dbReference type="NCBI Taxonomy" id="2100421"/>
    <lineage>
        <taxon>Viruses</taxon>
        <taxon>Duplodnaviria</taxon>
        <taxon>Heunggongvirae</taxon>
        <taxon>Uroviricota</taxon>
        <taxon>Caudoviricetes</taxon>
        <taxon>Peduoviridae</taxon>
        <taxon>Maltschvirus</taxon>
        <taxon>Maltschvirus maltsch</taxon>
    </lineage>
</organism>
<reference evidence="3" key="1">
    <citation type="submission" date="2020-05" db="EMBL/GenBank/DDBJ databases">
        <authorList>
            <person name="Chiriac C."/>
            <person name="Salcher M."/>
            <person name="Ghai R."/>
            <person name="Kavagutti S V."/>
        </authorList>
    </citation>
    <scope>NUCLEOTIDE SEQUENCE</scope>
</reference>
<evidence type="ECO:0000313" key="2">
    <source>
        <dbReference type="EMBL" id="CAB4183010.1"/>
    </source>
</evidence>
<proteinExistence type="predicted"/>
<dbReference type="EMBL" id="LR797401">
    <property type="protein sequence ID" value="CAB4214503.1"/>
    <property type="molecule type" value="Genomic_DNA"/>
</dbReference>
<dbReference type="EMBL" id="LR798384">
    <property type="protein sequence ID" value="CAB5228376.1"/>
    <property type="molecule type" value="Genomic_DNA"/>
</dbReference>
<evidence type="ECO:0000313" key="1">
    <source>
        <dbReference type="EMBL" id="CAB4171448.1"/>
    </source>
</evidence>
<evidence type="ECO:0000313" key="4">
    <source>
        <dbReference type="EMBL" id="CAB5228376.1"/>
    </source>
</evidence>
<gene>
    <name evidence="2" type="ORF">UFOVP1095_51</name>
    <name evidence="3" type="ORF">UFOVP1452_51</name>
    <name evidence="4" type="ORF">UFOVP1540_28</name>
    <name evidence="1" type="ORF">UFOVP918_51</name>
</gene>
<protein>
    <submittedName>
        <fullName evidence="3">Uncharacterized protein</fullName>
    </submittedName>
</protein>
<evidence type="ECO:0000313" key="3">
    <source>
        <dbReference type="EMBL" id="CAB4214503.1"/>
    </source>
</evidence>
<accession>A0A6J5SIY7</accession>
<dbReference type="EMBL" id="LR796867">
    <property type="protein sequence ID" value="CAB4171448.1"/>
    <property type="molecule type" value="Genomic_DNA"/>
</dbReference>